<dbReference type="Gene3D" id="3.40.50.300">
    <property type="entry name" value="P-loop containing nucleotide triphosphate hydrolases"/>
    <property type="match status" value="1"/>
</dbReference>
<evidence type="ECO:0000256" key="7">
    <source>
        <dbReference type="ARBA" id="ARBA00022840"/>
    </source>
</evidence>
<comment type="caution">
    <text evidence="11">The sequence shown here is derived from an EMBL/GenBank/DDBJ whole genome shotgun (WGS) entry which is preliminary data.</text>
</comment>
<keyword evidence="6" id="KW-0547">Nucleotide-binding</keyword>
<feature type="domain" description="ABC transporter" evidence="10">
    <location>
        <begin position="6"/>
        <end position="231"/>
    </location>
</feature>
<dbReference type="GO" id="GO:0005524">
    <property type="term" value="F:ATP binding"/>
    <property type="evidence" value="ECO:0007669"/>
    <property type="project" value="UniProtKB-KW"/>
</dbReference>
<dbReference type="GO" id="GO:0005886">
    <property type="term" value="C:plasma membrane"/>
    <property type="evidence" value="ECO:0007669"/>
    <property type="project" value="UniProtKB-SubCell"/>
</dbReference>
<reference evidence="11 12" key="1">
    <citation type="submission" date="2018-02" db="EMBL/GenBank/DDBJ databases">
        <title>Solimicrobium silvestre gen. nov., sp. nov., isolated from alpine forest soil.</title>
        <authorList>
            <person name="Margesin R."/>
            <person name="Albuquerque L."/>
            <person name="Zhang D.-C."/>
            <person name="Froufe H.J.C."/>
            <person name="Severino R."/>
            <person name="Roxo I."/>
            <person name="Egas C."/>
            <person name="Da Costa M.S."/>
        </authorList>
    </citation>
    <scope>NUCLEOTIDE SEQUENCE [LARGE SCALE GENOMIC DNA]</scope>
    <source>
        <strain evidence="11 12">S20-91</strain>
    </source>
</reference>
<dbReference type="OrthoDB" id="9804819at2"/>
<dbReference type="Proteomes" id="UP000237839">
    <property type="component" value="Unassembled WGS sequence"/>
</dbReference>
<dbReference type="InterPro" id="IPR027417">
    <property type="entry name" value="P-loop_NTPase"/>
</dbReference>
<keyword evidence="9" id="KW-0472">Membrane</keyword>
<evidence type="ECO:0000256" key="4">
    <source>
        <dbReference type="ARBA" id="ARBA00022458"/>
    </source>
</evidence>
<evidence type="ECO:0000259" key="10">
    <source>
        <dbReference type="PROSITE" id="PS50893"/>
    </source>
</evidence>
<proteinExistence type="inferred from homology"/>
<evidence type="ECO:0000256" key="9">
    <source>
        <dbReference type="ARBA" id="ARBA00023136"/>
    </source>
</evidence>
<evidence type="ECO:0000256" key="1">
    <source>
        <dbReference type="ARBA" id="ARBA00004236"/>
    </source>
</evidence>
<dbReference type="PROSITE" id="PS00211">
    <property type="entry name" value="ABC_TRANSPORTER_1"/>
    <property type="match status" value="1"/>
</dbReference>
<evidence type="ECO:0000256" key="5">
    <source>
        <dbReference type="ARBA" id="ARBA00022475"/>
    </source>
</evidence>
<evidence type="ECO:0000256" key="2">
    <source>
        <dbReference type="ARBA" id="ARBA00005417"/>
    </source>
</evidence>
<comment type="similarity">
    <text evidence="2">Belongs to the ABC transporter superfamily.</text>
</comment>
<dbReference type="FunFam" id="3.40.50.300:FF:000589">
    <property type="entry name" value="ABC transporter, ATP-binding subunit"/>
    <property type="match status" value="1"/>
</dbReference>
<evidence type="ECO:0000256" key="3">
    <source>
        <dbReference type="ARBA" id="ARBA00022448"/>
    </source>
</evidence>
<keyword evidence="3" id="KW-0813">Transport</keyword>
<dbReference type="RefSeq" id="WP_105530115.1">
    <property type="nucleotide sequence ID" value="NZ_PUGF01000001.1"/>
</dbReference>
<dbReference type="InterPro" id="IPR003593">
    <property type="entry name" value="AAA+_ATPase"/>
</dbReference>
<dbReference type="PROSITE" id="PS50893">
    <property type="entry name" value="ABC_TRANSPORTER_2"/>
    <property type="match status" value="1"/>
</dbReference>
<evidence type="ECO:0000256" key="8">
    <source>
        <dbReference type="ARBA" id="ARBA00022967"/>
    </source>
</evidence>
<accession>A0A2S9H5H9</accession>
<dbReference type="SUPFAM" id="SSF52540">
    <property type="entry name" value="P-loop containing nucleoside triphosphate hydrolases"/>
    <property type="match status" value="1"/>
</dbReference>
<dbReference type="EMBL" id="PUGF01000001">
    <property type="protein sequence ID" value="PRC95244.1"/>
    <property type="molecule type" value="Genomic_DNA"/>
</dbReference>
<dbReference type="InterPro" id="IPR050763">
    <property type="entry name" value="ABC_transporter_ATP-binding"/>
</dbReference>
<evidence type="ECO:0000313" key="12">
    <source>
        <dbReference type="Proteomes" id="UP000237839"/>
    </source>
</evidence>
<protein>
    <submittedName>
        <fullName evidence="11">ABC-type multidrug transport system ATPase component</fullName>
    </submittedName>
</protein>
<dbReference type="Pfam" id="PF00005">
    <property type="entry name" value="ABC_tran"/>
    <property type="match status" value="1"/>
</dbReference>
<organism evidence="11 12">
    <name type="scientific">Solimicrobium silvestre</name>
    <dbReference type="NCBI Taxonomy" id="2099400"/>
    <lineage>
        <taxon>Bacteria</taxon>
        <taxon>Pseudomonadati</taxon>
        <taxon>Pseudomonadota</taxon>
        <taxon>Betaproteobacteria</taxon>
        <taxon>Burkholderiales</taxon>
        <taxon>Oxalobacteraceae</taxon>
        <taxon>Solimicrobium</taxon>
    </lineage>
</organism>
<dbReference type="InterPro" id="IPR017871">
    <property type="entry name" value="ABC_transporter-like_CS"/>
</dbReference>
<dbReference type="PANTHER" id="PTHR42711:SF5">
    <property type="entry name" value="ABC TRANSPORTER ATP-BINDING PROTEIN NATA"/>
    <property type="match status" value="1"/>
</dbReference>
<gene>
    <name evidence="11" type="ORF">S2091_0439</name>
</gene>
<dbReference type="SMART" id="SM00382">
    <property type="entry name" value="AAA"/>
    <property type="match status" value="1"/>
</dbReference>
<keyword evidence="5" id="KW-1003">Cell membrane</keyword>
<keyword evidence="4" id="KW-0536">Nodulation</keyword>
<keyword evidence="12" id="KW-1185">Reference proteome</keyword>
<name>A0A2S9H5H9_9BURK</name>
<dbReference type="GO" id="GO:0016887">
    <property type="term" value="F:ATP hydrolysis activity"/>
    <property type="evidence" value="ECO:0007669"/>
    <property type="project" value="InterPro"/>
</dbReference>
<dbReference type="PANTHER" id="PTHR42711">
    <property type="entry name" value="ABC TRANSPORTER ATP-BINDING PROTEIN"/>
    <property type="match status" value="1"/>
</dbReference>
<comment type="subcellular location">
    <subcellularLocation>
        <location evidence="1">Cell membrane</location>
    </subcellularLocation>
</comment>
<keyword evidence="7" id="KW-0067">ATP-binding</keyword>
<dbReference type="InterPro" id="IPR003439">
    <property type="entry name" value="ABC_transporter-like_ATP-bd"/>
</dbReference>
<evidence type="ECO:0000256" key="6">
    <source>
        <dbReference type="ARBA" id="ARBA00022741"/>
    </source>
</evidence>
<sequence>MAALAIEATGLQKRFGDVHAVRGLDLQVKSGEVFGLLGPNGAGKTTSLEMLEGLVQPDAGEIRILGLDWRKQGAAIRNRIGVQFQSTQLDDKVKVREALEMFGCYYAKSRKPADLLRLLQLEDKAEVYQSKLSGGQRQRLALGLALVNEPELVFLDEPTTGLDPQARQGLWDLVRQLKSEGRTVLLTTHYMDEAEALCDRIGIMDHGQILQLGTPRELIASLNQPSYAEIEFQGSVPNVQPFAERLGMHVEVKAQHWAVPLTDPKRDLQQLLSCVEALDLPMQQLHVRRASLEDVFLQRTGRSLRD</sequence>
<evidence type="ECO:0000313" key="11">
    <source>
        <dbReference type="EMBL" id="PRC95244.1"/>
    </source>
</evidence>
<keyword evidence="8" id="KW-1278">Translocase</keyword>
<dbReference type="AlphaFoldDB" id="A0A2S9H5H9"/>